<feature type="compositionally biased region" description="Basic and acidic residues" evidence="1">
    <location>
        <begin position="187"/>
        <end position="196"/>
    </location>
</feature>
<organism evidence="2 3">
    <name type="scientific">Recurvomyces mirabilis</name>
    <dbReference type="NCBI Taxonomy" id="574656"/>
    <lineage>
        <taxon>Eukaryota</taxon>
        <taxon>Fungi</taxon>
        <taxon>Dikarya</taxon>
        <taxon>Ascomycota</taxon>
        <taxon>Pezizomycotina</taxon>
        <taxon>Dothideomycetes</taxon>
        <taxon>Dothideomycetidae</taxon>
        <taxon>Mycosphaerellales</taxon>
        <taxon>Teratosphaeriaceae</taxon>
        <taxon>Recurvomyces</taxon>
    </lineage>
</organism>
<protein>
    <submittedName>
        <fullName evidence="2">Uncharacterized protein</fullName>
    </submittedName>
</protein>
<keyword evidence="3" id="KW-1185">Reference proteome</keyword>
<comment type="caution">
    <text evidence="2">The sequence shown here is derived from an EMBL/GenBank/DDBJ whole genome shotgun (WGS) entry which is preliminary data.</text>
</comment>
<dbReference type="EMBL" id="JAUTXT010000046">
    <property type="protein sequence ID" value="KAK3671177.1"/>
    <property type="molecule type" value="Genomic_DNA"/>
</dbReference>
<evidence type="ECO:0000256" key="1">
    <source>
        <dbReference type="SAM" id="MobiDB-lite"/>
    </source>
</evidence>
<reference evidence="2" key="1">
    <citation type="submission" date="2023-07" db="EMBL/GenBank/DDBJ databases">
        <title>Black Yeasts Isolated from many extreme environments.</title>
        <authorList>
            <person name="Coleine C."/>
            <person name="Stajich J.E."/>
            <person name="Selbmann L."/>
        </authorList>
    </citation>
    <scope>NUCLEOTIDE SEQUENCE</scope>
    <source>
        <strain evidence="2">CCFEE 5485</strain>
    </source>
</reference>
<name>A0AAE0TPB3_9PEZI</name>
<evidence type="ECO:0000313" key="3">
    <source>
        <dbReference type="Proteomes" id="UP001274830"/>
    </source>
</evidence>
<sequence length="196" mass="22094">MEVPLNDVVLGEAYETGQALDTSVRFLDRVIDALAEYWKSQSFVQVLQAFINLRRFFEHSRRGRSCLINLFVQWYSNTVRTTGDTAVGGRMITKEEIEVLEEIVSFLEDDAEDLGMLTKALMLQKIGHFEGQARGACAYHAHGVKEACYKADETPRLIRPESRSTICLLRRCGESPEGERSGSSGESEEHQSMRVA</sequence>
<feature type="region of interest" description="Disordered" evidence="1">
    <location>
        <begin position="173"/>
        <end position="196"/>
    </location>
</feature>
<dbReference type="Proteomes" id="UP001274830">
    <property type="component" value="Unassembled WGS sequence"/>
</dbReference>
<evidence type="ECO:0000313" key="2">
    <source>
        <dbReference type="EMBL" id="KAK3671177.1"/>
    </source>
</evidence>
<gene>
    <name evidence="2" type="ORF">LTR78_008978</name>
</gene>
<proteinExistence type="predicted"/>
<accession>A0AAE0TPB3</accession>
<dbReference type="AlphaFoldDB" id="A0AAE0TPB3"/>